<gene>
    <name evidence="2" type="ORF">DPRO_1116</name>
</gene>
<dbReference type="GO" id="GO:0016787">
    <property type="term" value="F:hydrolase activity"/>
    <property type="evidence" value="ECO:0007669"/>
    <property type="project" value="UniProtKB-KW"/>
</dbReference>
<accession>A0A2C8F799</accession>
<dbReference type="KEGG" id="pprf:DPRO_1116"/>
<evidence type="ECO:0000313" key="3">
    <source>
        <dbReference type="Proteomes" id="UP000219215"/>
    </source>
</evidence>
<evidence type="ECO:0000313" key="2">
    <source>
        <dbReference type="EMBL" id="SOB58001.1"/>
    </source>
</evidence>
<dbReference type="Gene3D" id="3.90.550.10">
    <property type="entry name" value="Spore Coat Polysaccharide Biosynthesis Protein SpsA, Chain A"/>
    <property type="match status" value="1"/>
</dbReference>
<dbReference type="Proteomes" id="UP000219215">
    <property type="component" value="Chromosome DPRO"/>
</dbReference>
<dbReference type="InterPro" id="IPR006675">
    <property type="entry name" value="HDIG_dom"/>
</dbReference>
<dbReference type="SUPFAM" id="SSF109604">
    <property type="entry name" value="HD-domain/PDEase-like"/>
    <property type="match status" value="1"/>
</dbReference>
<dbReference type="Pfam" id="PF01966">
    <property type="entry name" value="HD"/>
    <property type="match status" value="1"/>
</dbReference>
<sequence>MSPSWGAVRTSNWVRSARHGREKGMRRGLEFDRTRPSILYPKFLGDRGHPPIISRSLIPEILAHDGEGGLRSVLERHDAEALDLEVADSGTLLDLDHSDDYELALSLYGRGHPTPGECEQLWLMAGGTRHVMEHCQAVSRVARALCEAFNEQCKATPLDVGLVLGAALTHDIGKGTKRHEEAGAELLKRHGFHAAADVVRIHFDTALGPDDALLEKDIVFLADKLVRCHRPVPLEERYLEKVKQYAHEPGAKQAILGRLERARALMARFEDEAGDSAERLAREALS</sequence>
<feature type="domain" description="HD" evidence="1">
    <location>
        <begin position="131"/>
        <end position="228"/>
    </location>
</feature>
<dbReference type="SMART" id="SM00471">
    <property type="entry name" value="HDc"/>
    <property type="match status" value="1"/>
</dbReference>
<dbReference type="AlphaFoldDB" id="A0A2C8F799"/>
<proteinExistence type="predicted"/>
<dbReference type="CDD" id="cd00077">
    <property type="entry name" value="HDc"/>
    <property type="match status" value="1"/>
</dbReference>
<reference evidence="3" key="1">
    <citation type="submission" date="2017-09" db="EMBL/GenBank/DDBJ databases">
        <authorList>
            <person name="Regsiter A."/>
            <person name="William W."/>
        </authorList>
    </citation>
    <scope>NUCLEOTIDE SEQUENCE [LARGE SCALE GENOMIC DNA]</scope>
    <source>
        <strain evidence="3">500-1</strain>
    </source>
</reference>
<name>A0A2C8F799_9BACT</name>
<dbReference type="Gene3D" id="1.10.3210.10">
    <property type="entry name" value="Hypothetical protein af1432"/>
    <property type="match status" value="1"/>
</dbReference>
<keyword evidence="2" id="KW-0378">Hydrolase</keyword>
<dbReference type="NCBIfam" id="TIGR00277">
    <property type="entry name" value="HDIG"/>
    <property type="match status" value="1"/>
</dbReference>
<protein>
    <submittedName>
        <fullName evidence="2">Metal dependent phosphohydrolase</fullName>
    </submittedName>
</protein>
<dbReference type="PROSITE" id="PS51831">
    <property type="entry name" value="HD"/>
    <property type="match status" value="1"/>
</dbReference>
<organism evidence="2 3">
    <name type="scientific">Pseudodesulfovibrio profundus</name>
    <dbReference type="NCBI Taxonomy" id="57320"/>
    <lineage>
        <taxon>Bacteria</taxon>
        <taxon>Pseudomonadati</taxon>
        <taxon>Thermodesulfobacteriota</taxon>
        <taxon>Desulfovibrionia</taxon>
        <taxon>Desulfovibrionales</taxon>
        <taxon>Desulfovibrionaceae</taxon>
    </lineage>
</organism>
<evidence type="ECO:0000259" key="1">
    <source>
        <dbReference type="PROSITE" id="PS51831"/>
    </source>
</evidence>
<dbReference type="OrthoDB" id="9779263at2"/>
<keyword evidence="3" id="KW-1185">Reference proteome</keyword>
<dbReference type="InterPro" id="IPR003607">
    <property type="entry name" value="HD/PDEase_dom"/>
</dbReference>
<dbReference type="InterPro" id="IPR029044">
    <property type="entry name" value="Nucleotide-diphossugar_trans"/>
</dbReference>
<dbReference type="InterPro" id="IPR006674">
    <property type="entry name" value="HD_domain"/>
</dbReference>
<dbReference type="EMBL" id="LT907975">
    <property type="protein sequence ID" value="SOB58001.1"/>
    <property type="molecule type" value="Genomic_DNA"/>
</dbReference>